<dbReference type="InterPro" id="IPR006464">
    <property type="entry name" value="AcTrfase_RimI/Ard1"/>
</dbReference>
<dbReference type="CDD" id="cd04301">
    <property type="entry name" value="NAT_SF"/>
    <property type="match status" value="1"/>
</dbReference>
<dbReference type="InterPro" id="IPR050680">
    <property type="entry name" value="YpeA/RimI_acetyltransf"/>
</dbReference>
<dbReference type="PROSITE" id="PS51186">
    <property type="entry name" value="GNAT"/>
    <property type="match status" value="1"/>
</dbReference>
<evidence type="ECO:0000256" key="5">
    <source>
        <dbReference type="RuleBase" id="RU363094"/>
    </source>
</evidence>
<evidence type="ECO:0000256" key="1">
    <source>
        <dbReference type="ARBA" id="ARBA00005395"/>
    </source>
</evidence>
<comment type="caution">
    <text evidence="7">The sequence shown here is derived from an EMBL/GenBank/DDBJ whole genome shotgun (WGS) entry which is preliminary data.</text>
</comment>
<reference evidence="7 8" key="1">
    <citation type="submission" date="2017-12" db="EMBL/GenBank/DDBJ databases">
        <title>Taxonomic description and draft genome of Pradoshia cofamensis Gen. nov., sp. nov., a thermotolerant bacillale isolated from anterior gut of earthworm Eisenia fetida.</title>
        <authorList>
            <person name="Saha T."/>
            <person name="Chakraborty R."/>
        </authorList>
    </citation>
    <scope>NUCLEOTIDE SEQUENCE [LARGE SCALE GENOMIC DNA]</scope>
    <source>
        <strain evidence="7 8">EAG3</strain>
    </source>
</reference>
<dbReference type="Gene3D" id="3.40.630.30">
    <property type="match status" value="1"/>
</dbReference>
<feature type="domain" description="N-acetyltransferase" evidence="6">
    <location>
        <begin position="1"/>
        <end position="141"/>
    </location>
</feature>
<keyword evidence="4" id="KW-0012">Acyltransferase</keyword>
<comment type="catalytic activity">
    <reaction evidence="5">
        <text>N-terminal L-alanyl-[ribosomal protein bS18] + acetyl-CoA = N-terminal N(alpha)-acetyl-L-alanyl-[ribosomal protein bS18] + CoA + H(+)</text>
        <dbReference type="Rhea" id="RHEA:43756"/>
        <dbReference type="Rhea" id="RHEA-COMP:10676"/>
        <dbReference type="Rhea" id="RHEA-COMP:10677"/>
        <dbReference type="ChEBI" id="CHEBI:15378"/>
        <dbReference type="ChEBI" id="CHEBI:57287"/>
        <dbReference type="ChEBI" id="CHEBI:57288"/>
        <dbReference type="ChEBI" id="CHEBI:64718"/>
        <dbReference type="ChEBI" id="CHEBI:83683"/>
        <dbReference type="EC" id="2.3.1.266"/>
    </reaction>
</comment>
<dbReference type="GO" id="GO:0005737">
    <property type="term" value="C:cytoplasm"/>
    <property type="evidence" value="ECO:0007669"/>
    <property type="project" value="UniProtKB-SubCell"/>
</dbReference>
<dbReference type="EC" id="2.3.1.266" evidence="5"/>
<evidence type="ECO:0000259" key="6">
    <source>
        <dbReference type="PROSITE" id="PS51186"/>
    </source>
</evidence>
<evidence type="ECO:0000256" key="3">
    <source>
        <dbReference type="ARBA" id="ARBA00022679"/>
    </source>
</evidence>
<evidence type="ECO:0000313" key="7">
    <source>
        <dbReference type="EMBL" id="PQD94129.1"/>
    </source>
</evidence>
<dbReference type="Pfam" id="PF00583">
    <property type="entry name" value="Acetyltransf_1"/>
    <property type="match status" value="1"/>
</dbReference>
<comment type="similarity">
    <text evidence="1 5">Belongs to the acetyltransferase family. RimI subfamily.</text>
</comment>
<keyword evidence="8" id="KW-1185">Reference proteome</keyword>
<protein>
    <recommendedName>
        <fullName evidence="5">[Ribosomal protein bS18]-alanine N-acetyltransferase</fullName>
        <ecNumber evidence="5">2.3.1.266</ecNumber>
    </recommendedName>
</protein>
<dbReference type="Proteomes" id="UP000239663">
    <property type="component" value="Unassembled WGS sequence"/>
</dbReference>
<organism evidence="7 8">
    <name type="scientific">Pradoshia eiseniae</name>
    <dbReference type="NCBI Taxonomy" id="2064768"/>
    <lineage>
        <taxon>Bacteria</taxon>
        <taxon>Bacillati</taxon>
        <taxon>Bacillota</taxon>
        <taxon>Bacilli</taxon>
        <taxon>Bacillales</taxon>
        <taxon>Bacillaceae</taxon>
        <taxon>Pradoshia</taxon>
    </lineage>
</organism>
<dbReference type="NCBIfam" id="TIGR01575">
    <property type="entry name" value="rimI"/>
    <property type="match status" value="1"/>
</dbReference>
<comment type="subcellular location">
    <subcellularLocation>
        <location evidence="5">Cytoplasm</location>
    </subcellularLocation>
</comment>
<name>A0A2S7MWJ0_9BACI</name>
<sequence>MTLEDLDDVMEVEHSSFTLPWSREAFYNELVNNQHAVYLVVEDRGRVVGYGGQWIILDEGHITNIALLPAYRGYGLGEELMIRMMAQAKSMGVTRMTLEVRVTNYGAQKLYRKMGFQEGGIRKNYYTDNMEDALVMWVELW</sequence>
<dbReference type="InterPro" id="IPR000182">
    <property type="entry name" value="GNAT_dom"/>
</dbReference>
<keyword evidence="2 5" id="KW-0963">Cytoplasm</keyword>
<accession>A0A2S7MWJ0</accession>
<dbReference type="EMBL" id="PKOZ01000014">
    <property type="protein sequence ID" value="PQD94129.1"/>
    <property type="molecule type" value="Genomic_DNA"/>
</dbReference>
<comment type="function">
    <text evidence="5">Acetylates the N-terminal alanine of ribosomal protein bS18.</text>
</comment>
<evidence type="ECO:0000256" key="2">
    <source>
        <dbReference type="ARBA" id="ARBA00022490"/>
    </source>
</evidence>
<dbReference type="OrthoDB" id="9794566at2"/>
<proteinExistence type="inferred from homology"/>
<dbReference type="InterPro" id="IPR016181">
    <property type="entry name" value="Acyl_CoA_acyltransferase"/>
</dbReference>
<dbReference type="GO" id="GO:0008999">
    <property type="term" value="F:protein-N-terminal-alanine acetyltransferase activity"/>
    <property type="evidence" value="ECO:0007669"/>
    <property type="project" value="UniProtKB-EC"/>
</dbReference>
<evidence type="ECO:0000256" key="4">
    <source>
        <dbReference type="ARBA" id="ARBA00023315"/>
    </source>
</evidence>
<dbReference type="PANTHER" id="PTHR43420">
    <property type="entry name" value="ACETYLTRANSFERASE"/>
    <property type="match status" value="1"/>
</dbReference>
<dbReference type="PANTHER" id="PTHR43420:SF44">
    <property type="entry name" value="ACETYLTRANSFERASE YPEA"/>
    <property type="match status" value="1"/>
</dbReference>
<dbReference type="SUPFAM" id="SSF55729">
    <property type="entry name" value="Acyl-CoA N-acyltransferases (Nat)"/>
    <property type="match status" value="1"/>
</dbReference>
<evidence type="ECO:0000313" key="8">
    <source>
        <dbReference type="Proteomes" id="UP000239663"/>
    </source>
</evidence>
<gene>
    <name evidence="7" type="primary">rimI</name>
    <name evidence="7" type="ORF">CYL18_16030</name>
</gene>
<dbReference type="AlphaFoldDB" id="A0A2S7MWJ0"/>
<keyword evidence="3 7" id="KW-0808">Transferase</keyword>